<evidence type="ECO:0000313" key="18">
    <source>
        <dbReference type="EMBL" id="MFD2139399.1"/>
    </source>
</evidence>
<keyword evidence="8" id="KW-0249">Electron transport</keyword>
<dbReference type="InterPro" id="IPR050968">
    <property type="entry name" value="Cytochrome_c_oxidase_bac_sub4"/>
</dbReference>
<keyword evidence="9 17" id="KW-1133">Transmembrane helix</keyword>
<proteinExistence type="inferred from homology"/>
<evidence type="ECO:0000256" key="9">
    <source>
        <dbReference type="ARBA" id="ARBA00022989"/>
    </source>
</evidence>
<dbReference type="PANTHER" id="PTHR36835">
    <property type="entry name" value="CYTOCHROME BO(3) UBIQUINOL OXIDASE SUBUNIT 4"/>
    <property type="match status" value="1"/>
</dbReference>
<dbReference type="PANTHER" id="PTHR36835:SF1">
    <property type="entry name" value="CYTOCHROME BO(3) UBIQUINOL OXIDASE SUBUNIT 4"/>
    <property type="match status" value="1"/>
</dbReference>
<name>A0ABW4YTF2_9HYPH</name>
<comment type="caution">
    <text evidence="18">The sequence shown here is derived from an EMBL/GenBank/DDBJ whole genome shotgun (WGS) entry which is preliminary data.</text>
</comment>
<evidence type="ECO:0000256" key="3">
    <source>
        <dbReference type="ARBA" id="ARBA00011700"/>
    </source>
</evidence>
<comment type="subunit">
    <text evidence="3">Heterooctamer of two A chains, two B chains, two C chains and two D chains.</text>
</comment>
<evidence type="ECO:0000256" key="14">
    <source>
        <dbReference type="ARBA" id="ARBA00030211"/>
    </source>
</evidence>
<feature type="transmembrane region" description="Helical" evidence="17">
    <location>
        <begin position="89"/>
        <end position="111"/>
    </location>
</feature>
<comment type="function">
    <text evidence="12">Cytochrome bo(3) ubiquinol terminal oxidase is the component of the aerobic respiratory chain of E.coli that predominates when cells are grown at high aeration. Has proton pump activity across the membrane in addition to electron transfer, pumping 2 protons/electron.</text>
</comment>
<keyword evidence="11 17" id="KW-0472">Membrane</keyword>
<dbReference type="Proteomes" id="UP001597299">
    <property type="component" value="Unassembled WGS sequence"/>
</dbReference>
<dbReference type="InterPro" id="IPR014210">
    <property type="entry name" value="Cyt_o_ubiqinol_oxidase_su4"/>
</dbReference>
<keyword evidence="6" id="KW-1003">Cell membrane</keyword>
<comment type="similarity">
    <text evidence="2">Belongs to the cytochrome c oxidase bacterial subunit 4 family.</text>
</comment>
<evidence type="ECO:0000313" key="19">
    <source>
        <dbReference type="Proteomes" id="UP001597299"/>
    </source>
</evidence>
<feature type="transmembrane region" description="Helical" evidence="17">
    <location>
        <begin position="28"/>
        <end position="46"/>
    </location>
</feature>
<evidence type="ECO:0000256" key="1">
    <source>
        <dbReference type="ARBA" id="ARBA00004651"/>
    </source>
</evidence>
<evidence type="ECO:0000256" key="4">
    <source>
        <dbReference type="ARBA" id="ARBA00014689"/>
    </source>
</evidence>
<dbReference type="InterPro" id="IPR005171">
    <property type="entry name" value="Cyt_c_oxidase_su4_prok"/>
</dbReference>
<keyword evidence="5" id="KW-0813">Transport</keyword>
<evidence type="ECO:0000256" key="12">
    <source>
        <dbReference type="ARBA" id="ARBA00025694"/>
    </source>
</evidence>
<feature type="transmembrane region" description="Helical" evidence="17">
    <location>
        <begin position="58"/>
        <end position="77"/>
    </location>
</feature>
<dbReference type="NCBIfam" id="TIGR02847">
    <property type="entry name" value="CyoD"/>
    <property type="match status" value="1"/>
</dbReference>
<dbReference type="RefSeq" id="WP_213352224.1">
    <property type="nucleotide sequence ID" value="NZ_JAHBGB010000019.1"/>
</dbReference>
<keyword evidence="7 17" id="KW-0812">Transmembrane</keyword>
<reference evidence="19" key="1">
    <citation type="journal article" date="2019" name="Int. J. Syst. Evol. Microbiol.">
        <title>The Global Catalogue of Microorganisms (GCM) 10K type strain sequencing project: providing services to taxonomists for standard genome sequencing and annotation.</title>
        <authorList>
            <consortium name="The Broad Institute Genomics Platform"/>
            <consortium name="The Broad Institute Genome Sequencing Center for Infectious Disease"/>
            <person name="Wu L."/>
            <person name="Ma J."/>
        </authorList>
    </citation>
    <scope>NUCLEOTIDE SEQUENCE [LARGE SCALE GENOMIC DNA]</scope>
    <source>
        <strain evidence="19">CCM 7435</strain>
    </source>
</reference>
<keyword evidence="19" id="KW-1185">Reference proteome</keyword>
<evidence type="ECO:0000256" key="2">
    <source>
        <dbReference type="ARBA" id="ARBA00008079"/>
    </source>
</evidence>
<sequence>MSANAHNDAHGHDVHHELGVAHGSMRSYMTGFILSVILTAVPFWLVMSGKIGNPTWTAAIVMAFAVVQIVVHMIYFLHMNFKSEGGWNMLALVFTLIVVGIAMAGSLWVMYHLNTNMMPGAHDMRQML</sequence>
<protein>
    <recommendedName>
        <fullName evidence="4">Cytochrome bo(3) ubiquinol oxidase subunit 4</fullName>
    </recommendedName>
    <alternativeName>
        <fullName evidence="16">Cytochrome o ubiquinol oxidase subunit 4</fullName>
    </alternativeName>
    <alternativeName>
        <fullName evidence="13">Oxidase bo(3) subunit 4</fullName>
    </alternativeName>
    <alternativeName>
        <fullName evidence="14">Ubiquinol oxidase polypeptide IV</fullName>
    </alternativeName>
    <alternativeName>
        <fullName evidence="15">Ubiquinol oxidase subunit 4</fullName>
    </alternativeName>
</protein>
<gene>
    <name evidence="18" type="primary">cyoD</name>
    <name evidence="18" type="ORF">ACFSNC_03215</name>
</gene>
<dbReference type="Pfam" id="PF03626">
    <property type="entry name" value="COX4_pro"/>
    <property type="match status" value="1"/>
</dbReference>
<organism evidence="18 19">
    <name type="scientific">Ancylobacter oerskovii</name>
    <dbReference type="NCBI Taxonomy" id="459519"/>
    <lineage>
        <taxon>Bacteria</taxon>
        <taxon>Pseudomonadati</taxon>
        <taxon>Pseudomonadota</taxon>
        <taxon>Alphaproteobacteria</taxon>
        <taxon>Hyphomicrobiales</taxon>
        <taxon>Xanthobacteraceae</taxon>
        <taxon>Ancylobacter</taxon>
    </lineage>
</organism>
<evidence type="ECO:0000256" key="13">
    <source>
        <dbReference type="ARBA" id="ARBA00030071"/>
    </source>
</evidence>
<evidence type="ECO:0000256" key="15">
    <source>
        <dbReference type="ARBA" id="ARBA00031887"/>
    </source>
</evidence>
<evidence type="ECO:0000256" key="8">
    <source>
        <dbReference type="ARBA" id="ARBA00022982"/>
    </source>
</evidence>
<evidence type="ECO:0000256" key="11">
    <source>
        <dbReference type="ARBA" id="ARBA00023136"/>
    </source>
</evidence>
<evidence type="ECO:0000256" key="6">
    <source>
        <dbReference type="ARBA" id="ARBA00022475"/>
    </source>
</evidence>
<accession>A0ABW4YTF2</accession>
<evidence type="ECO:0000256" key="5">
    <source>
        <dbReference type="ARBA" id="ARBA00022448"/>
    </source>
</evidence>
<evidence type="ECO:0000256" key="10">
    <source>
        <dbReference type="ARBA" id="ARBA00023002"/>
    </source>
</evidence>
<evidence type="ECO:0000256" key="7">
    <source>
        <dbReference type="ARBA" id="ARBA00022692"/>
    </source>
</evidence>
<evidence type="ECO:0000256" key="17">
    <source>
        <dbReference type="SAM" id="Phobius"/>
    </source>
</evidence>
<dbReference type="EMBL" id="JBHUHD010000001">
    <property type="protein sequence ID" value="MFD2139399.1"/>
    <property type="molecule type" value="Genomic_DNA"/>
</dbReference>
<comment type="subcellular location">
    <subcellularLocation>
        <location evidence="1">Cell membrane</location>
        <topology evidence="1">Multi-pass membrane protein</topology>
    </subcellularLocation>
</comment>
<evidence type="ECO:0000256" key="16">
    <source>
        <dbReference type="ARBA" id="ARBA00032185"/>
    </source>
</evidence>
<keyword evidence="10" id="KW-0560">Oxidoreductase</keyword>